<gene>
    <name evidence="2" type="ORF">H4075_13470</name>
</gene>
<reference evidence="3" key="1">
    <citation type="submission" date="2020-08" db="EMBL/GenBank/DDBJ databases">
        <title>Lacibacter sp. S13-6-6 genome sequencing.</title>
        <authorList>
            <person name="Jin L."/>
        </authorList>
    </citation>
    <scope>NUCLEOTIDE SEQUENCE [LARGE SCALE GENOMIC DNA]</scope>
    <source>
        <strain evidence="3">S13-6-6</strain>
    </source>
</reference>
<feature type="domain" description="DUF4382" evidence="1">
    <location>
        <begin position="35"/>
        <end position="173"/>
    </location>
</feature>
<evidence type="ECO:0000313" key="3">
    <source>
        <dbReference type="Proteomes" id="UP000515344"/>
    </source>
</evidence>
<evidence type="ECO:0000313" key="2">
    <source>
        <dbReference type="EMBL" id="QNA43090.1"/>
    </source>
</evidence>
<dbReference type="AlphaFoldDB" id="A0A7G5XC87"/>
<dbReference type="RefSeq" id="WP_182801355.1">
    <property type="nucleotide sequence ID" value="NZ_CP060007.1"/>
</dbReference>
<dbReference type="EMBL" id="CP060007">
    <property type="protein sequence ID" value="QNA43090.1"/>
    <property type="molecule type" value="Genomic_DNA"/>
</dbReference>
<proteinExistence type="predicted"/>
<keyword evidence="3" id="KW-1185">Reference proteome</keyword>
<dbReference type="Pfam" id="PF14321">
    <property type="entry name" value="DUF4382"/>
    <property type="match status" value="1"/>
</dbReference>
<dbReference type="InterPro" id="IPR025491">
    <property type="entry name" value="DUF4382"/>
</dbReference>
<evidence type="ECO:0000259" key="1">
    <source>
        <dbReference type="Pfam" id="PF14321"/>
    </source>
</evidence>
<protein>
    <submittedName>
        <fullName evidence="2">DUF4382 domain-containing protein</fullName>
    </submittedName>
</protein>
<organism evidence="2 3">
    <name type="scientific">Lacibacter sediminis</name>
    <dbReference type="NCBI Taxonomy" id="2760713"/>
    <lineage>
        <taxon>Bacteria</taxon>
        <taxon>Pseudomonadati</taxon>
        <taxon>Bacteroidota</taxon>
        <taxon>Chitinophagia</taxon>
        <taxon>Chitinophagales</taxon>
        <taxon>Chitinophagaceae</taxon>
        <taxon>Lacibacter</taxon>
    </lineage>
</organism>
<dbReference type="PROSITE" id="PS51257">
    <property type="entry name" value="PROKAR_LIPOPROTEIN"/>
    <property type="match status" value="1"/>
</dbReference>
<dbReference type="Proteomes" id="UP000515344">
    <property type="component" value="Chromosome"/>
</dbReference>
<accession>A0A7G5XC87</accession>
<dbReference type="KEGG" id="lacs:H4075_13470"/>
<sequence>MKLKFSTILSGIVIMTTVLLAVGCQKNKSNGDKPRLQVRLTDAPDPNVKEVWVDIKGIAIKMGDSAEITLANSYPGLYNLLNFTNGKDTILADAEIPVGRISQIRLLLGDNNYIITKSGEKINLTTPSAQQSGLKVQIQQDVTGGILYRLILDFDAGKSIVKAGNSGQYILKPVLRVLSFVPSGGSVKGVVAPDSIVTAIYAIKGPDTIASTFTQVGNGNYMIKDIPAGSYSFSYVPNDTIHKTATRTVPVTLGQITIVDTVKLEKK</sequence>
<name>A0A7G5XC87_9BACT</name>